<comment type="subcellular location">
    <subcellularLocation>
        <location evidence="1 10">Cell outer membrane</location>
    </subcellularLocation>
</comment>
<dbReference type="InterPro" id="IPR005644">
    <property type="entry name" value="NolW-like"/>
</dbReference>
<feature type="region of interest" description="Disordered" evidence="11">
    <location>
        <begin position="360"/>
        <end position="438"/>
    </location>
</feature>
<feature type="domain" description="NolW-like" evidence="14">
    <location>
        <begin position="261"/>
        <end position="327"/>
    </location>
</feature>
<dbReference type="Proteomes" id="UP001521209">
    <property type="component" value="Unassembled WGS sequence"/>
</dbReference>
<comment type="caution">
    <text evidence="16">The sequence shown here is derived from an EMBL/GenBank/DDBJ whole genome shotgun (WGS) entry which is preliminary data.</text>
</comment>
<evidence type="ECO:0000256" key="6">
    <source>
        <dbReference type="ARBA" id="ARBA00022729"/>
    </source>
</evidence>
<accession>A0ABS9DSS3</accession>
<evidence type="ECO:0000256" key="12">
    <source>
        <dbReference type="SAM" id="SignalP"/>
    </source>
</evidence>
<evidence type="ECO:0000313" key="16">
    <source>
        <dbReference type="EMBL" id="MCF3945778.1"/>
    </source>
</evidence>
<feature type="signal peptide" evidence="12">
    <location>
        <begin position="1"/>
        <end position="21"/>
    </location>
</feature>
<keyword evidence="3 10" id="KW-0813">Transport</keyword>
<reference evidence="16 17" key="1">
    <citation type="submission" date="2022-01" db="EMBL/GenBank/DDBJ databases">
        <authorList>
            <person name="Won M."/>
            <person name="Kim S.-J."/>
            <person name="Kwon S.-W."/>
        </authorList>
    </citation>
    <scope>NUCLEOTIDE SEQUENCE [LARGE SCALE GENOMIC DNA]</scope>
    <source>
        <strain evidence="16 17">KCTC 23505</strain>
    </source>
</reference>
<dbReference type="InterPro" id="IPR013356">
    <property type="entry name" value="T2SS_GspD"/>
</dbReference>
<evidence type="ECO:0000256" key="9">
    <source>
        <dbReference type="ARBA" id="ARBA00023237"/>
    </source>
</evidence>
<keyword evidence="6 12" id="KW-0732">Signal</keyword>
<evidence type="ECO:0000256" key="5">
    <source>
        <dbReference type="ARBA" id="ARBA00022692"/>
    </source>
</evidence>
<dbReference type="PRINTS" id="PR00811">
    <property type="entry name" value="BCTERIALGSPD"/>
</dbReference>
<dbReference type="InterPro" id="IPR050810">
    <property type="entry name" value="Bact_Secretion_Sys_Channel"/>
</dbReference>
<sequence>MIRANLALALRLGLVFGGVAALGGCTRQAAPITPVSQAAAPVAATYNRIPAPITGIALPRPTNPVAIGYEVHGTGQMIVPPTQAAKISPGNRHGVTFDFVNANIADVVHTIFGEVLKENYTIDGGVHGKITLQTTRPLPRSAVIPALETSLQMAKLALTREADGYHIVPLAVAAQAGAGNLSVAGGPQTPGYGYEVIPLRYANAAEVDKLIQPLVQPGVQIQVDAARNLLIVAGTTQERAAIADNVRLLDVDWLAGMSYALLPMHYASAASVAAEVDQIIGGKASPLNGVVRLIVISQLNAILVITPQDRYLSQVKGWIRRLDQQQASDARQVFVYHVQNGRAADIAGILNKLLGSANAAESSAPPASGQPGSGMASQVSPLAPQPNGLSAQSSPASALLAPTLYGGQGAQGTMPSDPTSSAQGGIDNSDSGQSPRITADNANNSLLIYATPDQYRSLQRAIVELDTQPQQVMIEAVVAEVTLTNELRYGIQYFFQSGRVQSINTLGTAGAIAQQFPGFSAILAPGQNIQFALNALSDLTHVNVISAPKLLVLNNQPAELQVGDDVPIVTQSAQSTVTTGAPLVNTIEYRQTGVILHVTPRINAGGLVTLDISQEVSDVSKTTTSTLDSPTITERKISTVVAVPNGQTVALGGIIQSNTTTDNSGIPILRHIPVLGFLFSNHDTSGTRTELLIMLTPHVVQSVSSIQAMTDDLRRELPDVQWR</sequence>
<dbReference type="Gene3D" id="3.55.50.30">
    <property type="match status" value="1"/>
</dbReference>
<dbReference type="EMBL" id="JAKGBZ010000004">
    <property type="protein sequence ID" value="MCF3945778.1"/>
    <property type="molecule type" value="Genomic_DNA"/>
</dbReference>
<protein>
    <submittedName>
        <fullName evidence="16">Type II secretion system secretin GspD</fullName>
    </submittedName>
</protein>
<dbReference type="PANTHER" id="PTHR30332">
    <property type="entry name" value="PROBABLE GENERAL SECRETION PATHWAY PROTEIN D"/>
    <property type="match status" value="1"/>
</dbReference>
<dbReference type="Pfam" id="PF00263">
    <property type="entry name" value="Secretin"/>
    <property type="match status" value="1"/>
</dbReference>
<evidence type="ECO:0000256" key="3">
    <source>
        <dbReference type="ARBA" id="ARBA00022448"/>
    </source>
</evidence>
<evidence type="ECO:0000259" key="13">
    <source>
        <dbReference type="Pfam" id="PF00263"/>
    </source>
</evidence>
<proteinExistence type="inferred from homology"/>
<name>A0ABS9DSS3_9PROT</name>
<evidence type="ECO:0000259" key="15">
    <source>
        <dbReference type="Pfam" id="PF21305"/>
    </source>
</evidence>
<evidence type="ECO:0000256" key="10">
    <source>
        <dbReference type="RuleBase" id="RU004004"/>
    </source>
</evidence>
<keyword evidence="17" id="KW-1185">Reference proteome</keyword>
<dbReference type="PROSITE" id="PS51257">
    <property type="entry name" value="PROKAR_LIPOPROTEIN"/>
    <property type="match status" value="1"/>
</dbReference>
<gene>
    <name evidence="16" type="primary">gspD</name>
    <name evidence="16" type="ORF">L2A60_03645</name>
</gene>
<feature type="domain" description="NolW-like" evidence="14">
    <location>
        <begin position="333"/>
        <end position="471"/>
    </location>
</feature>
<evidence type="ECO:0000256" key="1">
    <source>
        <dbReference type="ARBA" id="ARBA00004442"/>
    </source>
</evidence>
<dbReference type="PANTHER" id="PTHR30332:SF25">
    <property type="entry name" value="SECRETIN XPSD"/>
    <property type="match status" value="1"/>
</dbReference>
<feature type="compositionally biased region" description="Low complexity" evidence="11">
    <location>
        <begin position="360"/>
        <end position="377"/>
    </location>
</feature>
<dbReference type="Pfam" id="PF03958">
    <property type="entry name" value="Secretin_N"/>
    <property type="match status" value="3"/>
</dbReference>
<feature type="domain" description="Type II/III secretion system secretin-like" evidence="13">
    <location>
        <begin position="535"/>
        <end position="701"/>
    </location>
</feature>
<evidence type="ECO:0000256" key="7">
    <source>
        <dbReference type="ARBA" id="ARBA00022927"/>
    </source>
</evidence>
<feature type="domain" description="GspD-like N0" evidence="15">
    <location>
        <begin position="98"/>
        <end position="162"/>
    </location>
</feature>
<feature type="domain" description="NolW-like" evidence="14">
    <location>
        <begin position="195"/>
        <end position="253"/>
    </location>
</feature>
<organism evidence="16 17">
    <name type="scientific">Acidiphilium iwatense</name>
    <dbReference type="NCBI Taxonomy" id="768198"/>
    <lineage>
        <taxon>Bacteria</taxon>
        <taxon>Pseudomonadati</taxon>
        <taxon>Pseudomonadota</taxon>
        <taxon>Alphaproteobacteria</taxon>
        <taxon>Acetobacterales</taxon>
        <taxon>Acidocellaceae</taxon>
        <taxon>Acidiphilium</taxon>
    </lineage>
</organism>
<dbReference type="InterPro" id="IPR038591">
    <property type="entry name" value="NolW-like_sf"/>
</dbReference>
<dbReference type="Gene3D" id="3.30.1370.120">
    <property type="match status" value="3"/>
</dbReference>
<evidence type="ECO:0000256" key="4">
    <source>
        <dbReference type="ARBA" id="ARBA00022452"/>
    </source>
</evidence>
<dbReference type="RefSeq" id="WP_235703012.1">
    <property type="nucleotide sequence ID" value="NZ_JAKGBZ010000004.1"/>
</dbReference>
<dbReference type="InterPro" id="IPR004846">
    <property type="entry name" value="T2SS/T3SS_dom"/>
</dbReference>
<evidence type="ECO:0000256" key="8">
    <source>
        <dbReference type="ARBA" id="ARBA00023136"/>
    </source>
</evidence>
<comment type="similarity">
    <text evidence="2">Belongs to the bacterial secretin family. GSP D subfamily.</text>
</comment>
<feature type="chain" id="PRO_5046073291" evidence="12">
    <location>
        <begin position="22"/>
        <end position="723"/>
    </location>
</feature>
<evidence type="ECO:0000256" key="2">
    <source>
        <dbReference type="ARBA" id="ARBA00006980"/>
    </source>
</evidence>
<dbReference type="Pfam" id="PF21305">
    <property type="entry name" value="type_II_gspD_N0"/>
    <property type="match status" value="1"/>
</dbReference>
<feature type="compositionally biased region" description="Polar residues" evidence="11">
    <location>
        <begin position="411"/>
        <end position="438"/>
    </location>
</feature>
<evidence type="ECO:0000259" key="14">
    <source>
        <dbReference type="Pfam" id="PF03958"/>
    </source>
</evidence>
<evidence type="ECO:0000256" key="11">
    <source>
        <dbReference type="SAM" id="MobiDB-lite"/>
    </source>
</evidence>
<keyword evidence="8" id="KW-0472">Membrane</keyword>
<dbReference type="InterPro" id="IPR001775">
    <property type="entry name" value="GspD/PilQ"/>
</dbReference>
<keyword evidence="4" id="KW-1134">Transmembrane beta strand</keyword>
<keyword evidence="9" id="KW-0998">Cell outer membrane</keyword>
<dbReference type="NCBIfam" id="TIGR02517">
    <property type="entry name" value="type_II_gspD"/>
    <property type="match status" value="1"/>
</dbReference>
<evidence type="ECO:0000313" key="17">
    <source>
        <dbReference type="Proteomes" id="UP001521209"/>
    </source>
</evidence>
<keyword evidence="5" id="KW-0812">Transmembrane</keyword>
<keyword evidence="7" id="KW-0653">Protein transport</keyword>
<dbReference type="InterPro" id="IPR049371">
    <property type="entry name" value="GspD-like_N0"/>
</dbReference>
<feature type="compositionally biased region" description="Low complexity" evidence="11">
    <location>
        <begin position="389"/>
        <end position="404"/>
    </location>
</feature>